<dbReference type="RefSeq" id="WP_263061681.1">
    <property type="nucleotide sequence ID" value="NZ_JAOUSE010000025.1"/>
</dbReference>
<gene>
    <name evidence="1" type="ORF">OEV82_09100</name>
</gene>
<protein>
    <submittedName>
        <fullName evidence="1">DUF3310 domain-containing protein</fullName>
    </submittedName>
</protein>
<dbReference type="Pfam" id="PF11753">
    <property type="entry name" value="DUF3310"/>
    <property type="match status" value="1"/>
</dbReference>
<comment type="caution">
    <text evidence="1">The sequence shown here is derived from an EMBL/GenBank/DDBJ whole genome shotgun (WGS) entry which is preliminary data.</text>
</comment>
<organism evidence="1 2">
    <name type="scientific">Pallidibacillus thermolactis</name>
    <dbReference type="NCBI Taxonomy" id="251051"/>
    <lineage>
        <taxon>Bacteria</taxon>
        <taxon>Bacillati</taxon>
        <taxon>Bacillota</taxon>
        <taxon>Bacilli</taxon>
        <taxon>Bacillales</taxon>
        <taxon>Bacillaceae</taxon>
        <taxon>Pallidibacillus</taxon>
    </lineage>
</organism>
<keyword evidence="2" id="KW-1185">Reference proteome</keyword>
<reference evidence="1 2" key="1">
    <citation type="submission" date="2022-10" db="EMBL/GenBank/DDBJ databases">
        <title>Description of Fervidibacillus gen. nov. in the family Fervidibacillaceae fam. nov. with two species, Fervidibacillus albus sp. nov., and Fervidibacillus halotolerans sp. nov., isolated from tidal flat sediments.</title>
        <authorList>
            <person name="Kwon K.K."/>
            <person name="Yang S.-H."/>
        </authorList>
    </citation>
    <scope>NUCLEOTIDE SEQUENCE [LARGE SCALE GENOMIC DNA]</scope>
    <source>
        <strain evidence="1 2">DSM 23332</strain>
    </source>
</reference>
<evidence type="ECO:0000313" key="1">
    <source>
        <dbReference type="EMBL" id="MCU9594612.1"/>
    </source>
</evidence>
<dbReference type="Proteomes" id="UP001208656">
    <property type="component" value="Unassembled WGS sequence"/>
</dbReference>
<proteinExistence type="predicted"/>
<dbReference type="InterPro" id="IPR021739">
    <property type="entry name" value="SaV-like"/>
</dbReference>
<dbReference type="EMBL" id="JAOUSE010000025">
    <property type="protein sequence ID" value="MCU9594612.1"/>
    <property type="molecule type" value="Genomic_DNA"/>
</dbReference>
<accession>A0ABT2WGR0</accession>
<evidence type="ECO:0000313" key="2">
    <source>
        <dbReference type="Proteomes" id="UP001208656"/>
    </source>
</evidence>
<name>A0ABT2WGR0_9BACI</name>
<sequence length="71" mass="8385">MIEKPSYYHKGKIDVIAFAKDHYPKEQIAGFFRMNILKYVDRYQDKNGLEDLKKARNYLDMLIELEGEGNA</sequence>